<evidence type="ECO:0000259" key="15">
    <source>
        <dbReference type="PROSITE" id="PS51350"/>
    </source>
</evidence>
<keyword evidence="8" id="KW-0762">Sugar transport</keyword>
<dbReference type="InterPro" id="IPR006318">
    <property type="entry name" value="PTS_EI-like"/>
</dbReference>
<proteinExistence type="inferred from homology"/>
<dbReference type="NCBIfam" id="TIGR01417">
    <property type="entry name" value="PTS_I_fam"/>
    <property type="match status" value="1"/>
</dbReference>
<dbReference type="InterPro" id="IPR008279">
    <property type="entry name" value="PEP-util_enz_mobile_dom"/>
</dbReference>
<comment type="similarity">
    <text evidence="4">Belongs to the PEP-utilizing enzyme family.</text>
</comment>
<dbReference type="PROSITE" id="PS00371">
    <property type="entry name" value="PTS_EIIA_TYPE_1_HIS"/>
    <property type="match status" value="1"/>
</dbReference>
<dbReference type="Pfam" id="PF00391">
    <property type="entry name" value="PEP-utilizers"/>
    <property type="match status" value="1"/>
</dbReference>
<dbReference type="AlphaFoldDB" id="A0AA42B783"/>
<dbReference type="SUPFAM" id="SSF47831">
    <property type="entry name" value="Enzyme I of the PEP:sugar phosphotransferase system HPr-binding (sub)domain"/>
    <property type="match status" value="1"/>
</dbReference>
<dbReference type="CDD" id="cd00367">
    <property type="entry name" value="PTS-HPr_like"/>
    <property type="match status" value="1"/>
</dbReference>
<dbReference type="GO" id="GO:0046872">
    <property type="term" value="F:metal ion binding"/>
    <property type="evidence" value="ECO:0007669"/>
    <property type="project" value="UniProtKB-KW"/>
</dbReference>
<comment type="catalytic activity">
    <reaction evidence="1">
        <text>L-histidyl-[protein] + phosphoenolpyruvate = N(pros)-phospho-L-histidyl-[protein] + pyruvate</text>
        <dbReference type="Rhea" id="RHEA:23880"/>
        <dbReference type="Rhea" id="RHEA-COMP:9745"/>
        <dbReference type="Rhea" id="RHEA-COMP:9746"/>
        <dbReference type="ChEBI" id="CHEBI:15361"/>
        <dbReference type="ChEBI" id="CHEBI:29979"/>
        <dbReference type="ChEBI" id="CHEBI:58702"/>
        <dbReference type="ChEBI" id="CHEBI:64837"/>
        <dbReference type="EC" id="2.7.3.9"/>
    </reaction>
</comment>
<dbReference type="InterPro" id="IPR050499">
    <property type="entry name" value="PEP-utilizing_PTS_enzyme"/>
</dbReference>
<name>A0AA42B783_9GAMM</name>
<dbReference type="InterPro" id="IPR040442">
    <property type="entry name" value="Pyrv_kinase-like_dom_sf"/>
</dbReference>
<dbReference type="GO" id="GO:0008965">
    <property type="term" value="F:phosphoenolpyruvate-protein phosphotransferase activity"/>
    <property type="evidence" value="ECO:0007669"/>
    <property type="project" value="UniProtKB-EC"/>
</dbReference>
<dbReference type="InterPro" id="IPR015813">
    <property type="entry name" value="Pyrv/PenolPyrv_kinase-like_dom"/>
</dbReference>
<dbReference type="NCBIfam" id="TIGR00830">
    <property type="entry name" value="PTBA"/>
    <property type="match status" value="1"/>
</dbReference>
<dbReference type="Gene3D" id="3.50.30.10">
    <property type="entry name" value="Phosphohistidine domain"/>
    <property type="match status" value="1"/>
</dbReference>
<dbReference type="InterPro" id="IPR036618">
    <property type="entry name" value="PtsI_HPr-bd_sf"/>
</dbReference>
<dbReference type="InterPro" id="IPR035895">
    <property type="entry name" value="HPr-like_sf"/>
</dbReference>
<dbReference type="PRINTS" id="PR01736">
    <property type="entry name" value="PHPHTRNFRASE"/>
</dbReference>
<sequence length="862" mass="91749">MTNSLATAVRQIILTAPINGTMVDLNTVPDPLFAQQLVGKGVAIYPKQSPQKQSLIAPCSGEITLVHSYNHAAILTTESGIEILLHIGVDTILLKGEGFEPQVKVGDTVQTGDTLITFDTSLIEHKAASSHTMMVVTNAADSHIITPELGDVLVGDSCLTIDLGEESTVDVNTPNSAEHSAMSSGPISLPNPAGLHARPSANLVAAANKFSAQIDIKFGDKTANARSLVALLGLGTRLHDSIEVLASGDDAQHAIDHIRQAIVEGLGEDCAAEQLAAYSPPNHAKELPEEVSLLAQSNDDPNVLQGVAASPGLAIGQVFQLAEDLFELHEHGEDIKAESELFVSAVSDAKHQLSCLKHNVVSAGNAEQAEIFDAHMTLLDDPDLTAHVEQQINTGKSAAFSWQQAIDAQCNTLKQLDNEIMAGRVADLEDVCKRVLRSILDIPEQSLDLPDNTILVARDLTPSMTVKLDTRKVVGFATSEGGSSSHSAILARSMDIPAIAAVGKQTDALENGANVVLDGFKGTLKINVTDDEIKSIKAQQAKAAVQAQLDLAAKDEHAVTNDGHTMEIVANIGNLEDSKKSMTLGAEGVGLLRSEFLFLDRNTAPSEDEQFTTYNGIVQSQQGQPVIIRTLDVGGDKPLDYMPMPTEENPFLGERGIRIGINRPSILKTQVRAILRAAQHNPKSLVRIMFPMISTIEELRAAKGVVHAEAKALNVTNFEVGIMVEVPSTAVMADLFAKEADFFSIGSNDLTQYTLAIDRGHPKLAAQVDGIHPSVLRLIELTCKGAHKYGKWVGVCGGIASDTQAVPLLIGLGVDELSVSVPSLPAIKAHVRELSLKDCQSLAQKALDLETASQVRALSSGR</sequence>
<evidence type="ECO:0000256" key="10">
    <source>
        <dbReference type="ARBA" id="ARBA00022683"/>
    </source>
</evidence>
<evidence type="ECO:0000256" key="6">
    <source>
        <dbReference type="ARBA" id="ARBA00022448"/>
    </source>
</evidence>
<dbReference type="PROSITE" id="PS00742">
    <property type="entry name" value="PEP_ENZYMES_2"/>
    <property type="match status" value="1"/>
</dbReference>
<evidence type="ECO:0000256" key="9">
    <source>
        <dbReference type="ARBA" id="ARBA00022679"/>
    </source>
</evidence>
<feature type="domain" description="HPr" evidence="15">
    <location>
        <begin position="182"/>
        <end position="269"/>
    </location>
</feature>
<organism evidence="16 17">
    <name type="scientific">Echinimonas agarilytica</name>
    <dbReference type="NCBI Taxonomy" id="1215918"/>
    <lineage>
        <taxon>Bacteria</taxon>
        <taxon>Pseudomonadati</taxon>
        <taxon>Pseudomonadota</taxon>
        <taxon>Gammaproteobacteria</taxon>
        <taxon>Alteromonadales</taxon>
        <taxon>Echinimonadaceae</taxon>
        <taxon>Echinimonas</taxon>
    </lineage>
</organism>
<dbReference type="EMBL" id="JAMQGP010000003">
    <property type="protein sequence ID" value="MCM2679614.1"/>
    <property type="molecule type" value="Genomic_DNA"/>
</dbReference>
<evidence type="ECO:0000259" key="14">
    <source>
        <dbReference type="PROSITE" id="PS51093"/>
    </source>
</evidence>
<dbReference type="InterPro" id="IPR001020">
    <property type="entry name" value="PTS_HPr_His_P_site"/>
</dbReference>
<dbReference type="InterPro" id="IPR018274">
    <property type="entry name" value="PEP_util_AS"/>
</dbReference>
<evidence type="ECO:0000256" key="13">
    <source>
        <dbReference type="ARBA" id="ARBA00022842"/>
    </source>
</evidence>
<keyword evidence="6" id="KW-0813">Transport</keyword>
<dbReference type="Gene3D" id="1.10.274.10">
    <property type="entry name" value="PtsI, HPr-binding domain"/>
    <property type="match status" value="1"/>
</dbReference>
<dbReference type="PANTHER" id="PTHR46244">
    <property type="entry name" value="PHOSPHOENOLPYRUVATE-PROTEIN PHOSPHOTRANSFERASE"/>
    <property type="match status" value="1"/>
</dbReference>
<dbReference type="InterPro" id="IPR023151">
    <property type="entry name" value="PEP_util_CS"/>
</dbReference>
<dbReference type="Gene3D" id="2.70.70.10">
    <property type="entry name" value="Glucose Permease (Domain IIA)"/>
    <property type="match status" value="1"/>
</dbReference>
<evidence type="ECO:0000313" key="17">
    <source>
        <dbReference type="Proteomes" id="UP001165393"/>
    </source>
</evidence>
<keyword evidence="10" id="KW-0598">Phosphotransferase system</keyword>
<feature type="domain" description="PTS EIIA type-1" evidence="14">
    <location>
        <begin position="30"/>
        <end position="138"/>
    </location>
</feature>
<comment type="subcellular location">
    <subcellularLocation>
        <location evidence="3">Cytoplasm</location>
    </subcellularLocation>
</comment>
<evidence type="ECO:0000256" key="4">
    <source>
        <dbReference type="ARBA" id="ARBA00007837"/>
    </source>
</evidence>
<dbReference type="RefSeq" id="WP_251261060.1">
    <property type="nucleotide sequence ID" value="NZ_JAMQGP010000003.1"/>
</dbReference>
<dbReference type="Gene3D" id="3.20.20.60">
    <property type="entry name" value="Phosphoenolpyruvate-binding domains"/>
    <property type="match status" value="1"/>
</dbReference>
<keyword evidence="11" id="KW-0479">Metal-binding</keyword>
<keyword evidence="7" id="KW-0963">Cytoplasm</keyword>
<keyword evidence="13" id="KW-0460">Magnesium</keyword>
<keyword evidence="9 16" id="KW-0808">Transferase</keyword>
<dbReference type="Pfam" id="PF05524">
    <property type="entry name" value="PEP-utilisers_N"/>
    <property type="match status" value="1"/>
</dbReference>
<dbReference type="Pfam" id="PF00358">
    <property type="entry name" value="PTS_EIIA_1"/>
    <property type="match status" value="1"/>
</dbReference>
<dbReference type="PROSITE" id="PS51350">
    <property type="entry name" value="PTS_HPR_DOM"/>
    <property type="match status" value="1"/>
</dbReference>
<dbReference type="InterPro" id="IPR002114">
    <property type="entry name" value="PTS_HPr_Ser_P_site"/>
</dbReference>
<comment type="caution">
    <text evidence="16">The sequence shown here is derived from an EMBL/GenBank/DDBJ whole genome shotgun (WGS) entry which is preliminary data.</text>
</comment>
<dbReference type="GO" id="GO:0016301">
    <property type="term" value="F:kinase activity"/>
    <property type="evidence" value="ECO:0007669"/>
    <property type="project" value="UniProtKB-KW"/>
</dbReference>
<dbReference type="PANTHER" id="PTHR46244:SF6">
    <property type="entry name" value="PHOSPHOENOLPYRUVATE-PROTEIN PHOSPHOTRANSFERASE"/>
    <property type="match status" value="1"/>
</dbReference>
<evidence type="ECO:0000256" key="7">
    <source>
        <dbReference type="ARBA" id="ARBA00022490"/>
    </source>
</evidence>
<dbReference type="SUPFAM" id="SSF55594">
    <property type="entry name" value="HPr-like"/>
    <property type="match status" value="1"/>
</dbReference>
<dbReference type="SUPFAM" id="SSF51261">
    <property type="entry name" value="Duplicated hybrid motif"/>
    <property type="match status" value="1"/>
</dbReference>
<dbReference type="Pfam" id="PF02896">
    <property type="entry name" value="PEP-utilizers_C"/>
    <property type="match status" value="1"/>
</dbReference>
<dbReference type="InterPro" id="IPR000032">
    <property type="entry name" value="HPr-like"/>
</dbReference>
<dbReference type="NCBIfam" id="TIGR01003">
    <property type="entry name" value="PTS_HPr_family"/>
    <property type="match status" value="1"/>
</dbReference>
<evidence type="ECO:0000256" key="11">
    <source>
        <dbReference type="ARBA" id="ARBA00022723"/>
    </source>
</evidence>
<reference evidence="16 17" key="1">
    <citation type="journal article" date="2013" name="Antonie Van Leeuwenhoek">
        <title>Echinimonas agarilytica gen. nov., sp. nov., a new gammaproteobacterium isolated from the sea urchin Strongylocentrotus intermedius.</title>
        <authorList>
            <person name="Nedashkovskaya O.I."/>
            <person name="Stenkova A.M."/>
            <person name="Zhukova N.V."/>
            <person name="Van Trappen S."/>
            <person name="Lee J.S."/>
            <person name="Kim S.B."/>
        </authorList>
    </citation>
    <scope>NUCLEOTIDE SEQUENCE [LARGE SCALE GENOMIC DNA]</scope>
    <source>
        <strain evidence="16 17">KMM 6351</strain>
    </source>
</reference>
<dbReference type="GO" id="GO:0005737">
    <property type="term" value="C:cytoplasm"/>
    <property type="evidence" value="ECO:0007669"/>
    <property type="project" value="UniProtKB-SubCell"/>
</dbReference>
<dbReference type="Proteomes" id="UP001165393">
    <property type="component" value="Unassembled WGS sequence"/>
</dbReference>
<evidence type="ECO:0000256" key="5">
    <source>
        <dbReference type="ARBA" id="ARBA00012232"/>
    </source>
</evidence>
<dbReference type="EC" id="2.7.3.9" evidence="5"/>
<dbReference type="SUPFAM" id="SSF52009">
    <property type="entry name" value="Phosphohistidine domain"/>
    <property type="match status" value="1"/>
</dbReference>
<dbReference type="InterPro" id="IPR036637">
    <property type="entry name" value="Phosphohistidine_dom_sf"/>
</dbReference>
<dbReference type="InterPro" id="IPR001127">
    <property type="entry name" value="PTS_EIIA_1_perm"/>
</dbReference>
<accession>A0AA42B783</accession>
<dbReference type="GO" id="GO:0009401">
    <property type="term" value="P:phosphoenolpyruvate-dependent sugar phosphotransferase system"/>
    <property type="evidence" value="ECO:0007669"/>
    <property type="project" value="UniProtKB-KW"/>
</dbReference>
<dbReference type="Gene3D" id="3.30.1340.10">
    <property type="entry name" value="HPr-like"/>
    <property type="match status" value="1"/>
</dbReference>
<dbReference type="PRINTS" id="PR00107">
    <property type="entry name" value="PHOSPHOCPHPR"/>
</dbReference>
<evidence type="ECO:0000313" key="16">
    <source>
        <dbReference type="EMBL" id="MCM2679614.1"/>
    </source>
</evidence>
<keyword evidence="17" id="KW-1185">Reference proteome</keyword>
<gene>
    <name evidence="16" type="primary">ptsP</name>
    <name evidence="16" type="ORF">NAF29_08020</name>
</gene>
<dbReference type="SUPFAM" id="SSF51621">
    <property type="entry name" value="Phosphoenolpyruvate/pyruvate domain"/>
    <property type="match status" value="1"/>
</dbReference>
<evidence type="ECO:0000256" key="3">
    <source>
        <dbReference type="ARBA" id="ARBA00004496"/>
    </source>
</evidence>
<protein>
    <recommendedName>
        <fullName evidence="5">phosphoenolpyruvate--protein phosphotransferase</fullName>
        <ecNumber evidence="5">2.7.3.9</ecNumber>
    </recommendedName>
</protein>
<dbReference type="Pfam" id="PF00381">
    <property type="entry name" value="PTS-HPr"/>
    <property type="match status" value="1"/>
</dbReference>
<keyword evidence="12" id="KW-0418">Kinase</keyword>
<dbReference type="PROSITE" id="PS00370">
    <property type="entry name" value="PEP_ENZYMES_PHOS_SITE"/>
    <property type="match status" value="1"/>
</dbReference>
<dbReference type="PROSITE" id="PS00369">
    <property type="entry name" value="PTS_HPR_HIS"/>
    <property type="match status" value="1"/>
</dbReference>
<evidence type="ECO:0000256" key="8">
    <source>
        <dbReference type="ARBA" id="ARBA00022597"/>
    </source>
</evidence>
<comment type="cofactor">
    <cofactor evidence="2">
        <name>Mg(2+)</name>
        <dbReference type="ChEBI" id="CHEBI:18420"/>
    </cofactor>
</comment>
<dbReference type="InterPro" id="IPR008731">
    <property type="entry name" value="PTS_EIN"/>
</dbReference>
<dbReference type="PROSITE" id="PS51093">
    <property type="entry name" value="PTS_EIIA_TYPE_1"/>
    <property type="match status" value="1"/>
</dbReference>
<dbReference type="InterPro" id="IPR000121">
    <property type="entry name" value="PEP_util_C"/>
</dbReference>
<evidence type="ECO:0000256" key="2">
    <source>
        <dbReference type="ARBA" id="ARBA00001946"/>
    </source>
</evidence>
<dbReference type="InterPro" id="IPR011055">
    <property type="entry name" value="Dup_hybrid_motif"/>
</dbReference>
<dbReference type="PROSITE" id="PS00589">
    <property type="entry name" value="PTS_HPR_SER"/>
    <property type="match status" value="1"/>
</dbReference>
<evidence type="ECO:0000256" key="12">
    <source>
        <dbReference type="ARBA" id="ARBA00022777"/>
    </source>
</evidence>
<evidence type="ECO:0000256" key="1">
    <source>
        <dbReference type="ARBA" id="ARBA00000683"/>
    </source>
</evidence>